<gene>
    <name evidence="3" type="ORF">ACAT0790_LOCUS70525</name>
</gene>
<reference evidence="3" key="1">
    <citation type="submission" date="2021-01" db="EMBL/GenBank/DDBJ databases">
        <authorList>
            <person name="Corre E."/>
            <person name="Pelletier E."/>
            <person name="Niang G."/>
            <person name="Scheremetjew M."/>
            <person name="Finn R."/>
            <person name="Kale V."/>
            <person name="Holt S."/>
            <person name="Cochrane G."/>
            <person name="Meng A."/>
            <person name="Brown T."/>
            <person name="Cohen L."/>
        </authorList>
    </citation>
    <scope>NUCLEOTIDE SEQUENCE</scope>
    <source>
        <strain evidence="3">OF101</strain>
    </source>
</reference>
<dbReference type="GO" id="GO:0031982">
    <property type="term" value="C:vesicle"/>
    <property type="evidence" value="ECO:0007669"/>
    <property type="project" value="TreeGrafter"/>
</dbReference>
<accession>A0A7S1SFU5</accession>
<dbReference type="CDD" id="cd06257">
    <property type="entry name" value="DnaJ"/>
    <property type="match status" value="1"/>
</dbReference>
<dbReference type="InterPro" id="IPR036869">
    <property type="entry name" value="J_dom_sf"/>
</dbReference>
<dbReference type="Pfam" id="PF00226">
    <property type="entry name" value="DnaJ"/>
    <property type="match status" value="1"/>
</dbReference>
<dbReference type="GO" id="GO:0005737">
    <property type="term" value="C:cytoplasm"/>
    <property type="evidence" value="ECO:0007669"/>
    <property type="project" value="TreeGrafter"/>
</dbReference>
<organism evidence="3">
    <name type="scientific">Alexandrium catenella</name>
    <name type="common">Red tide dinoflagellate</name>
    <name type="synonym">Gonyaulax catenella</name>
    <dbReference type="NCBI Taxonomy" id="2925"/>
    <lineage>
        <taxon>Eukaryota</taxon>
        <taxon>Sar</taxon>
        <taxon>Alveolata</taxon>
        <taxon>Dinophyceae</taxon>
        <taxon>Gonyaulacales</taxon>
        <taxon>Pyrocystaceae</taxon>
        <taxon>Alexandrium</taxon>
    </lineage>
</organism>
<evidence type="ECO:0000313" key="3">
    <source>
        <dbReference type="EMBL" id="CAD9193748.1"/>
    </source>
</evidence>
<feature type="compositionally biased region" description="Polar residues" evidence="1">
    <location>
        <begin position="1"/>
        <end position="10"/>
    </location>
</feature>
<dbReference type="SUPFAM" id="SSF46565">
    <property type="entry name" value="Chaperone J-domain"/>
    <property type="match status" value="1"/>
</dbReference>
<dbReference type="PROSITE" id="PS50076">
    <property type="entry name" value="DNAJ_2"/>
    <property type="match status" value="1"/>
</dbReference>
<proteinExistence type="predicted"/>
<protein>
    <recommendedName>
        <fullName evidence="2">J domain-containing protein</fullName>
    </recommendedName>
</protein>
<feature type="domain" description="J" evidence="2">
    <location>
        <begin position="140"/>
        <end position="201"/>
    </location>
</feature>
<dbReference type="Gene3D" id="1.10.287.110">
    <property type="entry name" value="DnaJ domain"/>
    <property type="match status" value="1"/>
</dbReference>
<feature type="region of interest" description="Disordered" evidence="1">
    <location>
        <begin position="1"/>
        <end position="97"/>
    </location>
</feature>
<feature type="compositionally biased region" description="Low complexity" evidence="1">
    <location>
        <begin position="42"/>
        <end position="51"/>
    </location>
</feature>
<dbReference type="GO" id="GO:0030276">
    <property type="term" value="F:clathrin binding"/>
    <property type="evidence" value="ECO:0007669"/>
    <property type="project" value="TreeGrafter"/>
</dbReference>
<sequence length="201" mass="22164">MQQAIPQQVQGGMAIPRVVPAPPDDLMELGVTASPSPPTPSPVGSVGGSPSRSPPTPTPPLDRAKLVAEREAAEKARVDEANRVHAERRQSEEQLKKDKLKMSNKLYAEMDGWAKTPDMQSFKDIRTLLSTVHTVMWPNAGWQPLTLSELVAKDSNVKKYYRKAVLMCHPDKQTEADPERQVRADRIFQALNEAFKASGGD</sequence>
<dbReference type="GO" id="GO:0072583">
    <property type="term" value="P:clathrin-dependent endocytosis"/>
    <property type="evidence" value="ECO:0007669"/>
    <property type="project" value="TreeGrafter"/>
</dbReference>
<feature type="compositionally biased region" description="Basic and acidic residues" evidence="1">
    <location>
        <begin position="62"/>
        <end position="97"/>
    </location>
</feature>
<evidence type="ECO:0000259" key="2">
    <source>
        <dbReference type="PROSITE" id="PS50076"/>
    </source>
</evidence>
<dbReference type="AlphaFoldDB" id="A0A7S1SFU5"/>
<dbReference type="InterPro" id="IPR001623">
    <property type="entry name" value="DnaJ_domain"/>
</dbReference>
<dbReference type="EMBL" id="HBGE01118156">
    <property type="protein sequence ID" value="CAD9193748.1"/>
    <property type="molecule type" value="Transcribed_RNA"/>
</dbReference>
<dbReference type="PANTHER" id="PTHR23172:SF19">
    <property type="entry name" value="J DOMAIN-CONTAINING PROTEIN"/>
    <property type="match status" value="1"/>
</dbReference>
<dbReference type="GO" id="GO:0072318">
    <property type="term" value="P:clathrin coat disassembly"/>
    <property type="evidence" value="ECO:0007669"/>
    <property type="project" value="TreeGrafter"/>
</dbReference>
<name>A0A7S1SFU5_ALECA</name>
<evidence type="ECO:0000256" key="1">
    <source>
        <dbReference type="SAM" id="MobiDB-lite"/>
    </source>
</evidence>
<dbReference type="PANTHER" id="PTHR23172">
    <property type="entry name" value="AUXILIN/CYCLIN G-ASSOCIATED KINASE-RELATED"/>
    <property type="match status" value="1"/>
</dbReference>